<dbReference type="EMBL" id="VJZC01000074">
    <property type="protein sequence ID" value="MPY58202.1"/>
    <property type="molecule type" value="Genomic_DNA"/>
</dbReference>
<proteinExistence type="predicted"/>
<sequence length="62" mass="6690">MSTNPAIAWQKSSYSSEASSCLYLATAPDTTLHLRESDEPDTVLHPDRAALAALIAACKKDR</sequence>
<gene>
    <name evidence="2" type="ORF">FNH08_13780</name>
</gene>
<reference evidence="2 3" key="1">
    <citation type="submission" date="2019-07" db="EMBL/GenBank/DDBJ databases">
        <title>New species of Amycolatopsis and Streptomyces.</title>
        <authorList>
            <person name="Duangmal K."/>
            <person name="Teo W.F.A."/>
            <person name="Lipun K."/>
        </authorList>
    </citation>
    <scope>NUCLEOTIDE SEQUENCE [LARGE SCALE GENOMIC DNA]</scope>
    <source>
        <strain evidence="2 3">NBRC 106415</strain>
    </source>
</reference>
<organism evidence="2 3">
    <name type="scientific">Streptomyces spongiae</name>
    <dbReference type="NCBI Taxonomy" id="565072"/>
    <lineage>
        <taxon>Bacteria</taxon>
        <taxon>Bacillati</taxon>
        <taxon>Actinomycetota</taxon>
        <taxon>Actinomycetes</taxon>
        <taxon>Kitasatosporales</taxon>
        <taxon>Streptomycetaceae</taxon>
        <taxon>Streptomyces</taxon>
    </lineage>
</organism>
<accession>A0A5N8XFG2</accession>
<evidence type="ECO:0000313" key="2">
    <source>
        <dbReference type="EMBL" id="MPY58202.1"/>
    </source>
</evidence>
<evidence type="ECO:0000259" key="1">
    <source>
        <dbReference type="Pfam" id="PF04149"/>
    </source>
</evidence>
<feature type="domain" description="DUF397" evidence="1">
    <location>
        <begin position="8"/>
        <end position="59"/>
    </location>
</feature>
<dbReference type="Pfam" id="PF04149">
    <property type="entry name" value="DUF397"/>
    <property type="match status" value="1"/>
</dbReference>
<keyword evidence="3" id="KW-1185">Reference proteome</keyword>
<evidence type="ECO:0000313" key="3">
    <source>
        <dbReference type="Proteomes" id="UP000400924"/>
    </source>
</evidence>
<dbReference type="AlphaFoldDB" id="A0A5N8XFG2"/>
<name>A0A5N8XFG2_9ACTN</name>
<protein>
    <submittedName>
        <fullName evidence="2">DUF397 domain-containing protein</fullName>
    </submittedName>
</protein>
<comment type="caution">
    <text evidence="2">The sequence shown here is derived from an EMBL/GenBank/DDBJ whole genome shotgun (WGS) entry which is preliminary data.</text>
</comment>
<dbReference type="RefSeq" id="WP_152771767.1">
    <property type="nucleotide sequence ID" value="NZ_VJZC01000074.1"/>
</dbReference>
<dbReference type="InterPro" id="IPR007278">
    <property type="entry name" value="DUF397"/>
</dbReference>
<dbReference type="Proteomes" id="UP000400924">
    <property type="component" value="Unassembled WGS sequence"/>
</dbReference>